<dbReference type="InterPro" id="IPR000524">
    <property type="entry name" value="Tscrpt_reg_HTH_GntR"/>
</dbReference>
<dbReference type="Pfam" id="PF07702">
    <property type="entry name" value="UTRA"/>
    <property type="match status" value="1"/>
</dbReference>
<name>A0ABP8UCW4_9ACTN</name>
<protein>
    <submittedName>
        <fullName evidence="5">Transcriptional regulator NagR</fullName>
    </submittedName>
</protein>
<dbReference type="SUPFAM" id="SSF46785">
    <property type="entry name" value="Winged helix' DNA-binding domain"/>
    <property type="match status" value="1"/>
</dbReference>
<feature type="domain" description="HTH gntR-type" evidence="4">
    <location>
        <begin position="10"/>
        <end position="76"/>
    </location>
</feature>
<dbReference type="SMART" id="SM00866">
    <property type="entry name" value="UTRA"/>
    <property type="match status" value="1"/>
</dbReference>
<dbReference type="InterPro" id="IPR036390">
    <property type="entry name" value="WH_DNA-bd_sf"/>
</dbReference>
<evidence type="ECO:0000313" key="5">
    <source>
        <dbReference type="EMBL" id="GAA4626228.1"/>
    </source>
</evidence>
<dbReference type="PRINTS" id="PR00035">
    <property type="entry name" value="HTHGNTR"/>
</dbReference>
<keyword evidence="3" id="KW-0804">Transcription</keyword>
<dbReference type="PROSITE" id="PS50949">
    <property type="entry name" value="HTH_GNTR"/>
    <property type="match status" value="1"/>
</dbReference>
<keyword evidence="1" id="KW-0805">Transcription regulation</keyword>
<dbReference type="Gene3D" id="3.40.1410.10">
    <property type="entry name" value="Chorismate lyase-like"/>
    <property type="match status" value="1"/>
</dbReference>
<evidence type="ECO:0000256" key="3">
    <source>
        <dbReference type="ARBA" id="ARBA00023163"/>
    </source>
</evidence>
<dbReference type="RefSeq" id="WP_345431744.1">
    <property type="nucleotide sequence ID" value="NZ_BAABHK010000004.1"/>
</dbReference>
<dbReference type="Pfam" id="PF00392">
    <property type="entry name" value="GntR"/>
    <property type="match status" value="1"/>
</dbReference>
<gene>
    <name evidence="5" type="primary">nagR_1</name>
    <name evidence="5" type="ORF">GCM10023196_033590</name>
</gene>
<dbReference type="InterPro" id="IPR028978">
    <property type="entry name" value="Chorismate_lyase_/UTRA_dom_sf"/>
</dbReference>
<dbReference type="Gene3D" id="1.10.10.10">
    <property type="entry name" value="Winged helix-like DNA-binding domain superfamily/Winged helix DNA-binding domain"/>
    <property type="match status" value="1"/>
</dbReference>
<evidence type="ECO:0000256" key="1">
    <source>
        <dbReference type="ARBA" id="ARBA00023015"/>
    </source>
</evidence>
<dbReference type="PANTHER" id="PTHR44846">
    <property type="entry name" value="MANNOSYL-D-GLYCERATE TRANSPORT/METABOLISM SYSTEM REPRESSOR MNGR-RELATED"/>
    <property type="match status" value="1"/>
</dbReference>
<dbReference type="InterPro" id="IPR050679">
    <property type="entry name" value="Bact_HTH_transcr_reg"/>
</dbReference>
<dbReference type="InterPro" id="IPR011663">
    <property type="entry name" value="UTRA"/>
</dbReference>
<organism evidence="5 6">
    <name type="scientific">Actinoallomurus vinaceus</name>
    <dbReference type="NCBI Taxonomy" id="1080074"/>
    <lineage>
        <taxon>Bacteria</taxon>
        <taxon>Bacillati</taxon>
        <taxon>Actinomycetota</taxon>
        <taxon>Actinomycetes</taxon>
        <taxon>Streptosporangiales</taxon>
        <taxon>Thermomonosporaceae</taxon>
        <taxon>Actinoallomurus</taxon>
    </lineage>
</organism>
<dbReference type="EMBL" id="BAABHK010000004">
    <property type="protein sequence ID" value="GAA4626228.1"/>
    <property type="molecule type" value="Genomic_DNA"/>
</dbReference>
<evidence type="ECO:0000256" key="2">
    <source>
        <dbReference type="ARBA" id="ARBA00023125"/>
    </source>
</evidence>
<comment type="caution">
    <text evidence="5">The sequence shown here is derived from an EMBL/GenBank/DDBJ whole genome shotgun (WGS) entry which is preliminary data.</text>
</comment>
<accession>A0ABP8UCW4</accession>
<sequence length="244" mass="26674">MSNNETRDFTPRYYAIEQALRARVAAARPNDPLPSEAELCEEFGVSRMTARAAVQRLAADGLVYREPGRGTFVAPPPAHRRADSLVRFSAEMRRRGKIPSSRVVDARIRPAEQLEADRLRLGRDARVVAIRRVRSADDVPIAVEEALFPPTLAQLLKADLAGGSLHEAVVALGRVPALGHASISADRATAEDADLLAVDPGAPLLVEHRLILDQDSLPLELTESRYAGDRYALDVTFDVESPTR</sequence>
<evidence type="ECO:0000313" key="6">
    <source>
        <dbReference type="Proteomes" id="UP001501442"/>
    </source>
</evidence>
<keyword evidence="2" id="KW-0238">DNA-binding</keyword>
<proteinExistence type="predicted"/>
<dbReference type="SUPFAM" id="SSF64288">
    <property type="entry name" value="Chorismate lyase-like"/>
    <property type="match status" value="1"/>
</dbReference>
<keyword evidence="6" id="KW-1185">Reference proteome</keyword>
<dbReference type="InterPro" id="IPR036388">
    <property type="entry name" value="WH-like_DNA-bd_sf"/>
</dbReference>
<dbReference type="CDD" id="cd07377">
    <property type="entry name" value="WHTH_GntR"/>
    <property type="match status" value="1"/>
</dbReference>
<dbReference type="SMART" id="SM00345">
    <property type="entry name" value="HTH_GNTR"/>
    <property type="match status" value="1"/>
</dbReference>
<dbReference type="Proteomes" id="UP001501442">
    <property type="component" value="Unassembled WGS sequence"/>
</dbReference>
<reference evidence="6" key="1">
    <citation type="journal article" date="2019" name="Int. J. Syst. Evol. Microbiol.">
        <title>The Global Catalogue of Microorganisms (GCM) 10K type strain sequencing project: providing services to taxonomists for standard genome sequencing and annotation.</title>
        <authorList>
            <consortium name="The Broad Institute Genomics Platform"/>
            <consortium name="The Broad Institute Genome Sequencing Center for Infectious Disease"/>
            <person name="Wu L."/>
            <person name="Ma J."/>
        </authorList>
    </citation>
    <scope>NUCLEOTIDE SEQUENCE [LARGE SCALE GENOMIC DNA]</scope>
    <source>
        <strain evidence="6">JCM 17939</strain>
    </source>
</reference>
<evidence type="ECO:0000259" key="4">
    <source>
        <dbReference type="PROSITE" id="PS50949"/>
    </source>
</evidence>